<comment type="caution">
    <text evidence="1">The sequence shown here is derived from an EMBL/GenBank/DDBJ whole genome shotgun (WGS) entry which is preliminary data.</text>
</comment>
<accession>A0ABP9PUU5</accession>
<dbReference type="InterPro" id="IPR029033">
    <property type="entry name" value="His_PPase_superfam"/>
</dbReference>
<dbReference type="CDD" id="cd07067">
    <property type="entry name" value="HP_PGM_like"/>
    <property type="match status" value="1"/>
</dbReference>
<dbReference type="SMART" id="SM00855">
    <property type="entry name" value="PGAM"/>
    <property type="match status" value="1"/>
</dbReference>
<proteinExistence type="predicted"/>
<sequence>MTLARLLFVRHGQTDYNAEGRMQGHLDSHLTELGLNQARAIGPTLAEQGPNLLISSDLSRAARTADEIGQACGLPVKLDPRLRETDLGEWQGLTVAEVGERWPGALDTWRADSSWAPPGGESRVTVAARAIPLVDELEREYAADPPTTVLLCSHGGVIAALVCALLGFDPVHWTAIGGLENACWASLRRRQRPGSKWRLTGYNLGVDR</sequence>
<dbReference type="PANTHER" id="PTHR48100:SF62">
    <property type="entry name" value="GLUCOSYL-3-PHOSPHOGLYCERATE PHOSPHATASE"/>
    <property type="match status" value="1"/>
</dbReference>
<dbReference type="Proteomes" id="UP001428817">
    <property type="component" value="Unassembled WGS sequence"/>
</dbReference>
<keyword evidence="2" id="KW-1185">Reference proteome</keyword>
<reference evidence="2" key="1">
    <citation type="journal article" date="2019" name="Int. J. Syst. Evol. Microbiol.">
        <title>The Global Catalogue of Microorganisms (GCM) 10K type strain sequencing project: providing services to taxonomists for standard genome sequencing and annotation.</title>
        <authorList>
            <consortium name="The Broad Institute Genomics Platform"/>
            <consortium name="The Broad Institute Genome Sequencing Center for Infectious Disease"/>
            <person name="Wu L."/>
            <person name="Ma J."/>
        </authorList>
    </citation>
    <scope>NUCLEOTIDE SEQUENCE [LARGE SCALE GENOMIC DNA]</scope>
    <source>
        <strain evidence="2">JCM 18303</strain>
    </source>
</reference>
<dbReference type="PANTHER" id="PTHR48100">
    <property type="entry name" value="BROAD-SPECIFICITY PHOSPHATASE YOR283W-RELATED"/>
    <property type="match status" value="1"/>
</dbReference>
<dbReference type="Gene3D" id="3.40.50.1240">
    <property type="entry name" value="Phosphoglycerate mutase-like"/>
    <property type="match status" value="1"/>
</dbReference>
<dbReference type="SUPFAM" id="SSF53254">
    <property type="entry name" value="Phosphoglycerate mutase-like"/>
    <property type="match status" value="1"/>
</dbReference>
<dbReference type="InterPro" id="IPR050275">
    <property type="entry name" value="PGM_Phosphatase"/>
</dbReference>
<dbReference type="Pfam" id="PF00300">
    <property type="entry name" value="His_Phos_1"/>
    <property type="match status" value="1"/>
</dbReference>
<dbReference type="InterPro" id="IPR013078">
    <property type="entry name" value="His_Pase_superF_clade-1"/>
</dbReference>
<evidence type="ECO:0000313" key="2">
    <source>
        <dbReference type="Proteomes" id="UP001428817"/>
    </source>
</evidence>
<dbReference type="EMBL" id="BAABJP010000007">
    <property type="protein sequence ID" value="GAA5152378.1"/>
    <property type="molecule type" value="Genomic_DNA"/>
</dbReference>
<gene>
    <name evidence="1" type="ORF">GCM10023321_20970</name>
</gene>
<name>A0ABP9PUU5_9PSEU</name>
<evidence type="ECO:0000313" key="1">
    <source>
        <dbReference type="EMBL" id="GAA5152378.1"/>
    </source>
</evidence>
<protein>
    <submittedName>
        <fullName evidence="1">Histidine phosphatase family protein</fullName>
    </submittedName>
</protein>
<dbReference type="RefSeq" id="WP_185066475.1">
    <property type="nucleotide sequence ID" value="NZ_BAABJP010000007.1"/>
</dbReference>
<organism evidence="1 2">
    <name type="scientific">Pseudonocardia eucalypti</name>
    <dbReference type="NCBI Taxonomy" id="648755"/>
    <lineage>
        <taxon>Bacteria</taxon>
        <taxon>Bacillati</taxon>
        <taxon>Actinomycetota</taxon>
        <taxon>Actinomycetes</taxon>
        <taxon>Pseudonocardiales</taxon>
        <taxon>Pseudonocardiaceae</taxon>
        <taxon>Pseudonocardia</taxon>
    </lineage>
</organism>